<evidence type="ECO:0000259" key="1">
    <source>
        <dbReference type="PROSITE" id="PS51186"/>
    </source>
</evidence>
<dbReference type="CDD" id="cd04301">
    <property type="entry name" value="NAT_SF"/>
    <property type="match status" value="1"/>
</dbReference>
<feature type="domain" description="N-acetyltransferase" evidence="1">
    <location>
        <begin position="3"/>
        <end position="141"/>
    </location>
</feature>
<dbReference type="PROSITE" id="PS51186">
    <property type="entry name" value="GNAT"/>
    <property type="match status" value="1"/>
</dbReference>
<accession>A0A5C7GKU6</accession>
<dbReference type="Proteomes" id="UP000321080">
    <property type="component" value="Unassembled WGS sequence"/>
</dbReference>
<protein>
    <submittedName>
        <fullName evidence="2">GNAT family N-acetyltransferase</fullName>
    </submittedName>
</protein>
<sequence>MSFEFKILEKEKISLVVPLVHKLNEGRITKNVLSKRFSEMIIQNYECAVIYDNDKLIGVSGLWFCTRHYSGKSVEPDHVYIDEAYRGQGLGRQFFDWIYNYSKQKGYEAIELNTYVSNYQSHKFYFNEDFKILGYHFLKKL</sequence>
<dbReference type="Gene3D" id="3.40.630.30">
    <property type="match status" value="1"/>
</dbReference>
<name>A0A5C7GKU6_9FLAO</name>
<dbReference type="AlphaFoldDB" id="A0A5C7GKU6"/>
<keyword evidence="2" id="KW-0808">Transferase</keyword>
<dbReference type="InterPro" id="IPR016181">
    <property type="entry name" value="Acyl_CoA_acyltransferase"/>
</dbReference>
<dbReference type="SUPFAM" id="SSF55729">
    <property type="entry name" value="Acyl-CoA N-acyltransferases (Nat)"/>
    <property type="match status" value="1"/>
</dbReference>
<keyword evidence="3" id="KW-1185">Reference proteome</keyword>
<organism evidence="2 3">
    <name type="scientific">Seonamhaeicola maritimus</name>
    <dbReference type="NCBI Taxonomy" id="2591822"/>
    <lineage>
        <taxon>Bacteria</taxon>
        <taxon>Pseudomonadati</taxon>
        <taxon>Bacteroidota</taxon>
        <taxon>Flavobacteriia</taxon>
        <taxon>Flavobacteriales</taxon>
        <taxon>Flavobacteriaceae</taxon>
    </lineage>
</organism>
<dbReference type="Pfam" id="PF00583">
    <property type="entry name" value="Acetyltransf_1"/>
    <property type="match status" value="1"/>
</dbReference>
<dbReference type="GO" id="GO:0016747">
    <property type="term" value="F:acyltransferase activity, transferring groups other than amino-acyl groups"/>
    <property type="evidence" value="ECO:0007669"/>
    <property type="project" value="InterPro"/>
</dbReference>
<dbReference type="OrthoDB" id="9789603at2"/>
<comment type="caution">
    <text evidence="2">The sequence shown here is derived from an EMBL/GenBank/DDBJ whole genome shotgun (WGS) entry which is preliminary data.</text>
</comment>
<dbReference type="InterPro" id="IPR000182">
    <property type="entry name" value="GNAT_dom"/>
</dbReference>
<reference evidence="2 3" key="1">
    <citation type="submission" date="2019-08" db="EMBL/GenBank/DDBJ databases">
        <title>Seonamhaeicola sediminis sp. nov., isolated from marine sediment.</title>
        <authorList>
            <person name="Cao W.R."/>
        </authorList>
    </citation>
    <scope>NUCLEOTIDE SEQUENCE [LARGE SCALE GENOMIC DNA]</scope>
    <source>
        <strain evidence="2 3">1505</strain>
    </source>
</reference>
<evidence type="ECO:0000313" key="3">
    <source>
        <dbReference type="Proteomes" id="UP000321080"/>
    </source>
</evidence>
<evidence type="ECO:0000313" key="2">
    <source>
        <dbReference type="EMBL" id="TXG38737.1"/>
    </source>
</evidence>
<dbReference type="EMBL" id="VRKQ01000008">
    <property type="protein sequence ID" value="TXG38737.1"/>
    <property type="molecule type" value="Genomic_DNA"/>
</dbReference>
<dbReference type="RefSeq" id="WP_147766189.1">
    <property type="nucleotide sequence ID" value="NZ_CANNCE010000001.1"/>
</dbReference>
<gene>
    <name evidence="2" type="ORF">FUA22_02290</name>
</gene>
<proteinExistence type="predicted"/>